<dbReference type="CDD" id="cd15831">
    <property type="entry name" value="BTAD"/>
    <property type="match status" value="1"/>
</dbReference>
<dbReference type="SMART" id="SM00862">
    <property type="entry name" value="Trans_reg_C"/>
    <property type="match status" value="1"/>
</dbReference>
<reference evidence="7 8" key="1">
    <citation type="journal article" date="2019" name="Int. J. Syst. Evol. Microbiol.">
        <title>The Global Catalogue of Microorganisms (GCM) 10K type strain sequencing project: providing services to taxonomists for standard genome sequencing and annotation.</title>
        <authorList>
            <consortium name="The Broad Institute Genomics Platform"/>
            <consortium name="The Broad Institute Genome Sequencing Center for Infectious Disease"/>
            <person name="Wu L."/>
            <person name="Ma J."/>
        </authorList>
    </citation>
    <scope>NUCLEOTIDE SEQUENCE [LARGE SCALE GENOMIC DNA]</scope>
    <source>
        <strain evidence="7 8">JCM 16378</strain>
    </source>
</reference>
<dbReference type="SUPFAM" id="SSF46894">
    <property type="entry name" value="C-terminal effector domain of the bipartite response regulators"/>
    <property type="match status" value="1"/>
</dbReference>
<dbReference type="InterPro" id="IPR016032">
    <property type="entry name" value="Sig_transdc_resp-reg_C-effctor"/>
</dbReference>
<dbReference type="InterPro" id="IPR005158">
    <property type="entry name" value="BTAD"/>
</dbReference>
<evidence type="ECO:0000313" key="8">
    <source>
        <dbReference type="Proteomes" id="UP001501326"/>
    </source>
</evidence>
<sequence>MDLGTRKQRALVAALALNHGRPVSVDALVDLLWPAGAPPGVNGTLQAYVAGLRRSLEPDRAARAPSTVLVTVAPGYALRVGDDDLDAARFDTAVGRAHRRLGHAGRVQDRRGLTAEELAGIVADLDSALAQWRGQPYVDLEDAPSAVAERARLEELRLAALEDRAVASLELGQHATVAGELEALTSAHPLRERLWGLRALALTRSGRQAEALDALREVREVLADELGLEPGPDLRDLQAAILRQDPSLQWRPPSAPSDAQALTRTGRQAGAGAGRSSVRLGEIESVVPTLPPWPMVGREAQLAAVVEQLERADAGTSSFVALVGEPGIGKSRLAAELASAAGARGAAVLLGRCSQDDGAPPLWSWQQVLRGMGRDLPELPDDGSAPFRVWEEIVADVVEAARGRTVVIILDDLHWADVASLRVLRLLVESVAAARLLVVGTWRSRPEPDGALADVAEALARRHALRVDLHGLAPGEVSRVVETIAGSLPTSAQAQELAHRTDGNPFFLVEYARLARDGGGLVALEGEANPPSAVNDVLTRRLQRLPEAALAALRWAAVLGRQFDLATLAEVAQTDEDDLLDSLDPALEAGLLREDGIGLYLFGHALVRDTIYNSLSATRRARAHARVASTLQGRAGRETELARHWLGAGPAYAARAWLAAVSAAAVARRLHAYDEAVQLLVSALDTLPQDQDGTLHERFDLLCDLADARRWAGDWSGLVAAVEEAIGVADQIGDIELLARAATMTAVGALWQSGPHGSVNEVVVTALRRALAALPAEDGALRCRVMLSLALETYYGTGFEERSALVDEGLAMAERIGDPALSLDGYQLAFVALWCPRTAVQRRLWVSEAMRLAHQLGDDRAYVVTTTLRAVVSGELGLPAEMWEHAAVARDAAERQRLPYGIIVLDSTELPWLAMAGRFEECEQKMANIQLLDQRMSLHQTDDATLGALMALRVWQGRSAEVTDGLMAADAHSVLPLSAVTAMFLLRAGQEQMAREYVATHTLDLEPDDWFSMLTWCSCAHVALELEDRELAARSYERLAPYEGFSCCAGSGVALGPVDAFLAFAAAAAGEVAVAGRHADRALDLCEDWQVPLAAQWVRDQRDRFGF</sequence>
<dbReference type="InterPro" id="IPR051677">
    <property type="entry name" value="AfsR-DnrI-RedD_regulator"/>
</dbReference>
<evidence type="ECO:0000256" key="5">
    <source>
        <dbReference type="PROSITE-ProRule" id="PRU01091"/>
    </source>
</evidence>
<gene>
    <name evidence="7" type="ORF">GCM10009867_21350</name>
</gene>
<feature type="DNA-binding region" description="OmpR/PhoB-type" evidence="5">
    <location>
        <begin position="1"/>
        <end position="80"/>
    </location>
</feature>
<evidence type="ECO:0000256" key="1">
    <source>
        <dbReference type="ARBA" id="ARBA00005820"/>
    </source>
</evidence>
<comment type="caution">
    <text evidence="7">The sequence shown here is derived from an EMBL/GenBank/DDBJ whole genome shotgun (WGS) entry which is preliminary data.</text>
</comment>
<comment type="similarity">
    <text evidence="1">Belongs to the AfsR/DnrI/RedD regulatory family.</text>
</comment>
<proteinExistence type="inferred from homology"/>
<dbReference type="PANTHER" id="PTHR35807:SF1">
    <property type="entry name" value="TRANSCRIPTIONAL REGULATOR REDD"/>
    <property type="match status" value="1"/>
</dbReference>
<dbReference type="InterPro" id="IPR011990">
    <property type="entry name" value="TPR-like_helical_dom_sf"/>
</dbReference>
<keyword evidence="3 5" id="KW-0238">DNA-binding</keyword>
<dbReference type="SMART" id="SM00382">
    <property type="entry name" value="AAA"/>
    <property type="match status" value="1"/>
</dbReference>
<evidence type="ECO:0000256" key="2">
    <source>
        <dbReference type="ARBA" id="ARBA00023015"/>
    </source>
</evidence>
<dbReference type="InterPro" id="IPR036388">
    <property type="entry name" value="WH-like_DNA-bd_sf"/>
</dbReference>
<dbReference type="PANTHER" id="PTHR35807">
    <property type="entry name" value="TRANSCRIPTIONAL REGULATOR REDD-RELATED"/>
    <property type="match status" value="1"/>
</dbReference>
<dbReference type="InterPro" id="IPR001867">
    <property type="entry name" value="OmpR/PhoB-type_DNA-bd"/>
</dbReference>
<feature type="domain" description="OmpR/PhoB-type" evidence="6">
    <location>
        <begin position="1"/>
        <end position="80"/>
    </location>
</feature>
<name>A0ABN3UNX6_9MICO</name>
<protein>
    <submittedName>
        <fullName evidence="7">BTAD domain-containing putative transcriptional regulator</fullName>
    </submittedName>
</protein>
<dbReference type="Pfam" id="PF00486">
    <property type="entry name" value="Trans_reg_C"/>
    <property type="match status" value="1"/>
</dbReference>
<dbReference type="Gene3D" id="1.10.10.10">
    <property type="entry name" value="Winged helix-like DNA-binding domain superfamily/Winged helix DNA-binding domain"/>
    <property type="match status" value="1"/>
</dbReference>
<dbReference type="Gene3D" id="3.40.50.300">
    <property type="entry name" value="P-loop containing nucleotide triphosphate hydrolases"/>
    <property type="match status" value="1"/>
</dbReference>
<organism evidence="7 8">
    <name type="scientific">Pedococcus aerophilus</name>
    <dbReference type="NCBI Taxonomy" id="436356"/>
    <lineage>
        <taxon>Bacteria</taxon>
        <taxon>Bacillati</taxon>
        <taxon>Actinomycetota</taxon>
        <taxon>Actinomycetes</taxon>
        <taxon>Micrococcales</taxon>
        <taxon>Intrasporangiaceae</taxon>
        <taxon>Pedococcus</taxon>
    </lineage>
</organism>
<keyword evidence="4" id="KW-0804">Transcription</keyword>
<evidence type="ECO:0000256" key="3">
    <source>
        <dbReference type="ARBA" id="ARBA00023125"/>
    </source>
</evidence>
<dbReference type="PROSITE" id="PS51755">
    <property type="entry name" value="OMPR_PHOB"/>
    <property type="match status" value="1"/>
</dbReference>
<keyword evidence="2" id="KW-0805">Transcription regulation</keyword>
<dbReference type="Gene3D" id="1.25.40.10">
    <property type="entry name" value="Tetratricopeptide repeat domain"/>
    <property type="match status" value="1"/>
</dbReference>
<dbReference type="SUPFAM" id="SSF52540">
    <property type="entry name" value="P-loop containing nucleoside triphosphate hydrolases"/>
    <property type="match status" value="1"/>
</dbReference>
<evidence type="ECO:0000259" key="6">
    <source>
        <dbReference type="PROSITE" id="PS51755"/>
    </source>
</evidence>
<evidence type="ECO:0000313" key="7">
    <source>
        <dbReference type="EMBL" id="GAA2736508.1"/>
    </source>
</evidence>
<keyword evidence="8" id="KW-1185">Reference proteome</keyword>
<dbReference type="InterPro" id="IPR003593">
    <property type="entry name" value="AAA+_ATPase"/>
</dbReference>
<accession>A0ABN3UNX6</accession>
<dbReference type="Proteomes" id="UP001501326">
    <property type="component" value="Unassembled WGS sequence"/>
</dbReference>
<dbReference type="Pfam" id="PF03704">
    <property type="entry name" value="BTAD"/>
    <property type="match status" value="1"/>
</dbReference>
<dbReference type="Pfam" id="PF13191">
    <property type="entry name" value="AAA_16"/>
    <property type="match status" value="1"/>
</dbReference>
<dbReference type="SMART" id="SM01043">
    <property type="entry name" value="BTAD"/>
    <property type="match status" value="1"/>
</dbReference>
<dbReference type="SUPFAM" id="SSF48452">
    <property type="entry name" value="TPR-like"/>
    <property type="match status" value="1"/>
</dbReference>
<dbReference type="EMBL" id="BAAARN010000001">
    <property type="protein sequence ID" value="GAA2736508.1"/>
    <property type="molecule type" value="Genomic_DNA"/>
</dbReference>
<dbReference type="InterPro" id="IPR027417">
    <property type="entry name" value="P-loop_NTPase"/>
</dbReference>
<dbReference type="InterPro" id="IPR041664">
    <property type="entry name" value="AAA_16"/>
</dbReference>
<evidence type="ECO:0000256" key="4">
    <source>
        <dbReference type="ARBA" id="ARBA00023163"/>
    </source>
</evidence>